<dbReference type="Proteomes" id="UP000019141">
    <property type="component" value="Unassembled WGS sequence"/>
</dbReference>
<name>W4LPU4_ENTF1</name>
<gene>
    <name evidence="1" type="ORF">ETSY1_12925</name>
</gene>
<keyword evidence="2" id="KW-1185">Reference proteome</keyword>
<dbReference type="AlphaFoldDB" id="W4LPU4"/>
<comment type="caution">
    <text evidence="1">The sequence shown here is derived from an EMBL/GenBank/DDBJ whole genome shotgun (WGS) entry which is preliminary data.</text>
</comment>
<evidence type="ECO:0000313" key="2">
    <source>
        <dbReference type="Proteomes" id="UP000019141"/>
    </source>
</evidence>
<reference evidence="1 2" key="1">
    <citation type="journal article" date="2014" name="Nature">
        <title>An environmental bacterial taxon with a large and distinct metabolic repertoire.</title>
        <authorList>
            <person name="Wilson M.C."/>
            <person name="Mori T."/>
            <person name="Ruckert C."/>
            <person name="Uria A.R."/>
            <person name="Helf M.J."/>
            <person name="Takada K."/>
            <person name="Gernert C."/>
            <person name="Steffens U.A."/>
            <person name="Heycke N."/>
            <person name="Schmitt S."/>
            <person name="Rinke C."/>
            <person name="Helfrich E.J."/>
            <person name="Brachmann A.O."/>
            <person name="Gurgui C."/>
            <person name="Wakimoto T."/>
            <person name="Kracht M."/>
            <person name="Crusemann M."/>
            <person name="Hentschel U."/>
            <person name="Abe I."/>
            <person name="Matsunaga S."/>
            <person name="Kalinowski J."/>
            <person name="Takeyama H."/>
            <person name="Piel J."/>
        </authorList>
    </citation>
    <scope>NUCLEOTIDE SEQUENCE [LARGE SCALE GENOMIC DNA]</scope>
    <source>
        <strain evidence="2">TSY1</strain>
    </source>
</reference>
<evidence type="ECO:0000313" key="1">
    <source>
        <dbReference type="EMBL" id="ETW99977.1"/>
    </source>
</evidence>
<proteinExistence type="predicted"/>
<protein>
    <submittedName>
        <fullName evidence="1">Uncharacterized protein</fullName>
    </submittedName>
</protein>
<dbReference type="EMBL" id="AZHW01000387">
    <property type="protein sequence ID" value="ETW99977.1"/>
    <property type="molecule type" value="Genomic_DNA"/>
</dbReference>
<organism evidence="1 2">
    <name type="scientific">Entotheonella factor</name>
    <dbReference type="NCBI Taxonomy" id="1429438"/>
    <lineage>
        <taxon>Bacteria</taxon>
        <taxon>Pseudomonadati</taxon>
        <taxon>Nitrospinota/Tectimicrobiota group</taxon>
        <taxon>Candidatus Tectimicrobiota</taxon>
        <taxon>Candidatus Entotheonellia</taxon>
        <taxon>Candidatus Entotheonellales</taxon>
        <taxon>Candidatus Entotheonellaceae</taxon>
        <taxon>Candidatus Entotheonella</taxon>
    </lineage>
</organism>
<accession>W4LPU4</accession>
<dbReference type="HOGENOM" id="CLU_978913_0_0_7"/>
<sequence length="284" mass="30192">MTQPSVDPVPSISEAEAIGATKAIYEDFKAVTGVPVVNLIFRHIATLPGCLEWSWAVLRPLYASGAVATSATHLMDSLEIPAIPRLPHAALRAVGIDAPGEAAINRILDAYNRSNPMNLIALTTLLAHLSNPDQATALAPPAASLPTRPLTSESLPPLIAIEDMNAEMRTLAQMLNSFGAQGETRTMASMYRQLAHWPGYLAISLTLLHPLHQSGQLQRCVSQAQTSATRLAQELLTQLVPTATPPPGEASQIALQTALSAFTSNLIVEMLPVGKILRAAQPSP</sequence>